<feature type="transmembrane region" description="Helical" evidence="1">
    <location>
        <begin position="359"/>
        <end position="377"/>
    </location>
</feature>
<organism evidence="2 3">
    <name type="scientific">Bacillus thuringiensis</name>
    <dbReference type="NCBI Taxonomy" id="1428"/>
    <lineage>
        <taxon>Bacteria</taxon>
        <taxon>Bacillati</taxon>
        <taxon>Bacillota</taxon>
        <taxon>Bacilli</taxon>
        <taxon>Bacillales</taxon>
        <taxon>Bacillaceae</taxon>
        <taxon>Bacillus</taxon>
        <taxon>Bacillus cereus group</taxon>
    </lineage>
</organism>
<keyword evidence="1" id="KW-0812">Transmembrane</keyword>
<dbReference type="GO" id="GO:0016020">
    <property type="term" value="C:membrane"/>
    <property type="evidence" value="ECO:0007669"/>
    <property type="project" value="InterPro"/>
</dbReference>
<reference evidence="2 3" key="1">
    <citation type="submission" date="2016-10" db="EMBL/GenBank/DDBJ databases">
        <title>Comparative genomics of Bacillus thuringiensis reveals a path to pathogens against multiple invertebrate hosts.</title>
        <authorList>
            <person name="Zheng J."/>
            <person name="Gao Q."/>
            <person name="Liu H."/>
            <person name="Peng D."/>
            <person name="Ruan L."/>
            <person name="Sun M."/>
        </authorList>
    </citation>
    <scope>NUCLEOTIDE SEQUENCE [LARGE SCALE GENOMIC DNA]</scope>
    <source>
        <strain evidence="2">HD5</strain>
    </source>
</reference>
<keyword evidence="1" id="KW-0472">Membrane</keyword>
<evidence type="ECO:0000313" key="2">
    <source>
        <dbReference type="EMBL" id="OUA02816.1"/>
    </source>
</evidence>
<feature type="transmembrane region" description="Helical" evidence="1">
    <location>
        <begin position="59"/>
        <end position="81"/>
    </location>
</feature>
<protein>
    <submittedName>
        <fullName evidence="2">ABC transporter permease</fullName>
    </submittedName>
</protein>
<evidence type="ECO:0000256" key="1">
    <source>
        <dbReference type="SAM" id="Phobius"/>
    </source>
</evidence>
<name>A0A9X6KCQ5_BACTU</name>
<feature type="transmembrane region" description="Helical" evidence="1">
    <location>
        <begin position="21"/>
        <end position="47"/>
    </location>
</feature>
<comment type="caution">
    <text evidence="2">The sequence shown here is derived from an EMBL/GenBank/DDBJ whole genome shotgun (WGS) entry which is preliminary data.</text>
</comment>
<dbReference type="Proteomes" id="UP000194551">
    <property type="component" value="Unassembled WGS sequence"/>
</dbReference>
<dbReference type="Pfam" id="PF05975">
    <property type="entry name" value="EcsB"/>
    <property type="match status" value="1"/>
</dbReference>
<proteinExistence type="predicted"/>
<feature type="transmembrane region" description="Helical" evidence="1">
    <location>
        <begin position="133"/>
        <end position="154"/>
    </location>
</feature>
<sequence>MIKQQFYKRLRHELERKWKSIRSVTDWTVALYIIIPALIFMGIYYRSLWINELSTEETIYFGLGLLAFYVITYGRGVRSFFEQADSLFLISYATHMRKLVQYGMMYTFVRIAITNIIVVVIMLPVLMESIEVTGIQVLLFWVFFTIFRFMLSLLTRFIHVHVGKRWVLWIVKNVVFSMSVSFFGISLFFIYKNPLYSILFIGLVIFLSSVLVKEKMNYKKFFFKEIEKEKEESMRWTSGIMQVGGHAAKPSSSNKKPWIFPRSKRLLGKKADSRIVESFLKEFFRTSTARIFYIQIVCISTVSIIMTPRWIAAIVLVFAVVAISRYARDYWTEFTNKMFLRVYCDEGKLLLLRWKADRYLLLPAILLYGIVILSRFYLLPAVIGGIVFILLPAVIGGIVFILLIVWIVFLPLKKSH</sequence>
<gene>
    <name evidence="2" type="ORF">BK774_14040</name>
</gene>
<feature type="transmembrane region" description="Helical" evidence="1">
    <location>
        <begin position="383"/>
        <end position="410"/>
    </location>
</feature>
<dbReference type="InterPro" id="IPR010288">
    <property type="entry name" value="EcsB_ABC"/>
</dbReference>
<feature type="transmembrane region" description="Helical" evidence="1">
    <location>
        <begin position="195"/>
        <end position="212"/>
    </location>
</feature>
<dbReference type="AlphaFoldDB" id="A0A9X6KCQ5"/>
<evidence type="ECO:0000313" key="3">
    <source>
        <dbReference type="Proteomes" id="UP000194551"/>
    </source>
</evidence>
<feature type="transmembrane region" description="Helical" evidence="1">
    <location>
        <begin position="310"/>
        <end position="327"/>
    </location>
</feature>
<feature type="transmembrane region" description="Helical" evidence="1">
    <location>
        <begin position="102"/>
        <end position="127"/>
    </location>
</feature>
<dbReference type="RefSeq" id="WP_074642771.1">
    <property type="nucleotide sequence ID" value="NZ_CAKJXA010000038.1"/>
</dbReference>
<accession>A0A9X6KCQ5</accession>
<feature type="transmembrane region" description="Helical" evidence="1">
    <location>
        <begin position="283"/>
        <end position="304"/>
    </location>
</feature>
<keyword evidence="1" id="KW-1133">Transmembrane helix</keyword>
<dbReference type="EMBL" id="NFEM01000071">
    <property type="protein sequence ID" value="OUA02816.1"/>
    <property type="molecule type" value="Genomic_DNA"/>
</dbReference>
<feature type="transmembrane region" description="Helical" evidence="1">
    <location>
        <begin position="166"/>
        <end position="189"/>
    </location>
</feature>